<keyword evidence="3" id="KW-1185">Reference proteome</keyword>
<evidence type="ECO:0000259" key="1">
    <source>
        <dbReference type="PROSITE" id="PS50164"/>
    </source>
</evidence>
<organism evidence="2 3">
    <name type="scientific">Pseudanabaena galeata UHCC 0370</name>
    <dbReference type="NCBI Taxonomy" id="3110310"/>
    <lineage>
        <taxon>Bacteria</taxon>
        <taxon>Bacillati</taxon>
        <taxon>Cyanobacteriota</taxon>
        <taxon>Cyanophyceae</taxon>
        <taxon>Pseudanabaenales</taxon>
        <taxon>Pseudanabaenaceae</taxon>
        <taxon>Pseudanabaena</taxon>
    </lineage>
</organism>
<protein>
    <submittedName>
        <fullName evidence="2">GIY-YIG nuclease family protein</fullName>
    </submittedName>
</protein>
<sequence>MTCGIYQIVNQVNGKSYIGQSRNIEKRWRQHKYGLNRETALQQGSYPLRWAFLKYGLIKFKFEIIEECSENVLLIREQYWIDTIKPEYNCNIWTPARKKKSVDKIEPKFWIQYHNCDKLGYIPNEGMFDDSNNVDVAIDDTFPSISTDKRDVLSAKGDTVFLIAGIGKKPKQFYLMSRFIIEEVETISEEAESNQEGEMNYSAYGNGWVVNPPQLLNSEDFNVFKKYCGNFGFGFMSPSKSDYLKTLVRLSEKYRIQTVKLSEYIEQFYTNVLATNPKELSVRDKRGVARHLALSLYPFEAILLLTGENTKFVTFGMTEFGIKYRNRLLIHTLSFYEDYEDISPEFATQFKQLSLEILGQIGLDEGNFPAHALQGWVNVDNIYKYDQDSFAADKEAHGRGDDLDAYRRECGFSECDAWCIEISNPVLLEKPILLYEPEDTREGDFWFPDSEKEIQAFRLALEYAASEE</sequence>
<evidence type="ECO:0000313" key="3">
    <source>
        <dbReference type="Proteomes" id="UP001301388"/>
    </source>
</evidence>
<comment type="caution">
    <text evidence="2">The sequence shown here is derived from an EMBL/GenBank/DDBJ whole genome shotgun (WGS) entry which is preliminary data.</text>
</comment>
<dbReference type="EMBL" id="JAYGIE010000073">
    <property type="protein sequence ID" value="MEA5478322.1"/>
    <property type="molecule type" value="Genomic_DNA"/>
</dbReference>
<dbReference type="Gene3D" id="3.40.1440.10">
    <property type="entry name" value="GIY-YIG endonuclease"/>
    <property type="match status" value="1"/>
</dbReference>
<dbReference type="RefSeq" id="WP_323261837.1">
    <property type="nucleotide sequence ID" value="NZ_JAYGIE010000073.1"/>
</dbReference>
<feature type="domain" description="GIY-YIG" evidence="1">
    <location>
        <begin position="1"/>
        <end position="90"/>
    </location>
</feature>
<accession>A0ABU5TJB4</accession>
<dbReference type="InterPro" id="IPR000305">
    <property type="entry name" value="GIY-YIG_endonuc"/>
</dbReference>
<dbReference type="InterPro" id="IPR035901">
    <property type="entry name" value="GIY-YIG_endonuc_sf"/>
</dbReference>
<dbReference type="PROSITE" id="PS50164">
    <property type="entry name" value="GIY_YIG"/>
    <property type="match status" value="1"/>
</dbReference>
<gene>
    <name evidence="2" type="ORF">VB774_11905</name>
</gene>
<dbReference type="SMART" id="SM00465">
    <property type="entry name" value="GIYc"/>
    <property type="match status" value="1"/>
</dbReference>
<name>A0ABU5TJB4_9CYAN</name>
<dbReference type="NCBIfam" id="TIGR01453">
    <property type="entry name" value="grpIintron_endo"/>
    <property type="match status" value="1"/>
</dbReference>
<dbReference type="CDD" id="cd10437">
    <property type="entry name" value="GIY-YIG_HE_I-TevI_like"/>
    <property type="match status" value="1"/>
</dbReference>
<reference evidence="2 3" key="1">
    <citation type="submission" date="2023-12" db="EMBL/GenBank/DDBJ databases">
        <title>Baltic Sea Cyanobacteria.</title>
        <authorList>
            <person name="Delbaje E."/>
            <person name="Fewer D.P."/>
            <person name="Shishido T.K."/>
        </authorList>
    </citation>
    <scope>NUCLEOTIDE SEQUENCE [LARGE SCALE GENOMIC DNA]</scope>
    <source>
        <strain evidence="2 3">UHCC 0370</strain>
    </source>
</reference>
<dbReference type="Proteomes" id="UP001301388">
    <property type="component" value="Unassembled WGS sequence"/>
</dbReference>
<dbReference type="InterPro" id="IPR006350">
    <property type="entry name" value="Intron_endoG1"/>
</dbReference>
<dbReference type="SUPFAM" id="SSF82771">
    <property type="entry name" value="GIY-YIG endonuclease"/>
    <property type="match status" value="1"/>
</dbReference>
<evidence type="ECO:0000313" key="2">
    <source>
        <dbReference type="EMBL" id="MEA5478322.1"/>
    </source>
</evidence>
<dbReference type="Pfam" id="PF01541">
    <property type="entry name" value="GIY-YIG"/>
    <property type="match status" value="1"/>
</dbReference>
<proteinExistence type="predicted"/>